<sequence length="665" mass="78819">MEADLERRNNQLSDLSARYSEAQRNAQKAMSLFKEAQEENDELRSNFETLKIAYQALQDKLNEEKYEHESTRIELSKMVKERDMQHAQWKAELDIKAKQFEELRSQIIPPRELDEIRMRMAEELETPIRQRADMLEEELEKQRESYFQLRRQLEKLKFEKDQMQAEHEQDMLEATEKHRAIEAELNIRISGLQAALDDTTEVQEINVLQREVQSLKVKEKKLLGEIADLRSEKEALRVAKEVAGQEVKDKMDQMATESSKKDFMMDDLRRKISHLERELEQETEGHKRTEAKLLEWERENSVLQRKLDEMDFSMKSMQRSLLREIEEERSSWSKERQQLKMTISKAESMQAELQVNMRASQDYADENVQKKISALREENMKKIAKMEEQMRRESEKREAEVENWKNREEDLQNRLNEAESSRNKLIFEIENNSKQAKQVESDLNEMLQMKRVLEKEKEELTCKLDEVVKQKQSAEESLTKVTRDYEIIKDENRIFEDANNRLKREIEKSQQSFEKEQAETEKKLKKMEEETKSIIATYEDSERKMREQLTDLKKKAKKFRGLASKFKEKFRSKFAVAVQQLQAQEAMISRLRQEAQETEDKGQKEVIEITRKLFEVQKEKERLLLLYQDQTALQAELGETFQSQPAVPSSPGGKKQLAALPKSLS</sequence>
<feature type="coiled-coil region" evidence="1">
    <location>
        <begin position="5"/>
        <end position="74"/>
    </location>
</feature>
<evidence type="ECO:0000313" key="3">
    <source>
        <dbReference type="EMBL" id="CAE2302939.1"/>
    </source>
</evidence>
<evidence type="ECO:0000256" key="1">
    <source>
        <dbReference type="SAM" id="Coils"/>
    </source>
</evidence>
<accession>A0A7S4KR63</accession>
<feature type="region of interest" description="Disordered" evidence="2">
    <location>
        <begin position="641"/>
        <end position="665"/>
    </location>
</feature>
<keyword evidence="1" id="KW-0175">Coiled coil</keyword>
<name>A0A7S4KR63_GUITH</name>
<organism evidence="3">
    <name type="scientific">Guillardia theta</name>
    <name type="common">Cryptophyte</name>
    <name type="synonym">Cryptomonas phi</name>
    <dbReference type="NCBI Taxonomy" id="55529"/>
    <lineage>
        <taxon>Eukaryota</taxon>
        <taxon>Cryptophyceae</taxon>
        <taxon>Pyrenomonadales</taxon>
        <taxon>Geminigeraceae</taxon>
        <taxon>Guillardia</taxon>
    </lineage>
</organism>
<dbReference type="EMBL" id="HBKN01021635">
    <property type="protein sequence ID" value="CAE2302939.1"/>
    <property type="molecule type" value="Transcribed_RNA"/>
</dbReference>
<gene>
    <name evidence="3" type="ORF">GTHE00462_LOCUS16996</name>
</gene>
<protein>
    <submittedName>
        <fullName evidence="3">Uncharacterized protein</fullName>
    </submittedName>
</protein>
<feature type="region of interest" description="Disordered" evidence="2">
    <location>
        <begin position="507"/>
        <end position="526"/>
    </location>
</feature>
<proteinExistence type="predicted"/>
<dbReference type="OMA" id="DAYKRKC"/>
<feature type="coiled-coil region" evidence="1">
    <location>
        <begin position="132"/>
        <end position="342"/>
    </location>
</feature>
<evidence type="ECO:0000256" key="2">
    <source>
        <dbReference type="SAM" id="MobiDB-lite"/>
    </source>
</evidence>
<dbReference type="AlphaFoldDB" id="A0A7S4KR63"/>
<reference evidence="3" key="1">
    <citation type="submission" date="2021-01" db="EMBL/GenBank/DDBJ databases">
        <authorList>
            <person name="Corre E."/>
            <person name="Pelletier E."/>
            <person name="Niang G."/>
            <person name="Scheremetjew M."/>
            <person name="Finn R."/>
            <person name="Kale V."/>
            <person name="Holt S."/>
            <person name="Cochrane G."/>
            <person name="Meng A."/>
            <person name="Brown T."/>
            <person name="Cohen L."/>
        </authorList>
    </citation>
    <scope>NUCLEOTIDE SEQUENCE</scope>
    <source>
        <strain evidence="3">CCMP 2712</strain>
    </source>
</reference>